<gene>
    <name evidence="2" type="ORF">SBAD_LOCUS3429</name>
</gene>
<protein>
    <submittedName>
        <fullName evidence="2 4">Uncharacterized protein</fullName>
    </submittedName>
</protein>
<evidence type="ECO:0000313" key="4">
    <source>
        <dbReference type="WBParaSite" id="SBAD_0000358801-mRNA-1"/>
    </source>
</evidence>
<evidence type="ECO:0000313" key="2">
    <source>
        <dbReference type="EMBL" id="VDP01118.1"/>
    </source>
</evidence>
<organism evidence="4">
    <name type="scientific">Soboliphyme baturini</name>
    <dbReference type="NCBI Taxonomy" id="241478"/>
    <lineage>
        <taxon>Eukaryota</taxon>
        <taxon>Metazoa</taxon>
        <taxon>Ecdysozoa</taxon>
        <taxon>Nematoda</taxon>
        <taxon>Enoplea</taxon>
        <taxon>Dorylaimia</taxon>
        <taxon>Dioctophymatida</taxon>
        <taxon>Dioctophymatoidea</taxon>
        <taxon>Soboliphymatidae</taxon>
        <taxon>Soboliphyme</taxon>
    </lineage>
</organism>
<evidence type="ECO:0000313" key="3">
    <source>
        <dbReference type="Proteomes" id="UP000270296"/>
    </source>
</evidence>
<proteinExistence type="predicted"/>
<dbReference type="Proteomes" id="UP000270296">
    <property type="component" value="Unassembled WGS sequence"/>
</dbReference>
<dbReference type="WBParaSite" id="SBAD_0000358801-mRNA-1">
    <property type="protein sequence ID" value="SBAD_0000358801-mRNA-1"/>
    <property type="gene ID" value="SBAD_0000358801"/>
</dbReference>
<reference evidence="2 3" key="2">
    <citation type="submission" date="2018-11" db="EMBL/GenBank/DDBJ databases">
        <authorList>
            <consortium name="Pathogen Informatics"/>
        </authorList>
    </citation>
    <scope>NUCLEOTIDE SEQUENCE [LARGE SCALE GENOMIC DNA]</scope>
</reference>
<accession>A0A183III4</accession>
<dbReference type="EMBL" id="UZAM01007739">
    <property type="protein sequence ID" value="VDP01118.1"/>
    <property type="molecule type" value="Genomic_DNA"/>
</dbReference>
<evidence type="ECO:0000256" key="1">
    <source>
        <dbReference type="SAM" id="MobiDB-lite"/>
    </source>
</evidence>
<feature type="region of interest" description="Disordered" evidence="1">
    <location>
        <begin position="30"/>
        <end position="65"/>
    </location>
</feature>
<name>A0A183III4_9BILA</name>
<keyword evidence="3" id="KW-1185">Reference proteome</keyword>
<sequence length="157" mass="16865">MRDGGRVRGWVGGDDLDVSPSVTVSVRSAECSLERSPTNRGGEGGAVEEPTRVGGRAADTRNPGIGCASDPYGTGIIAFNWPLPGANGPNRCRSNIHSSQCCLTLMRADTSSRAIAMTDRNDDEMKCCHERTWPLRGHRPTTGRRFAAVTQLHLVSN</sequence>
<dbReference type="AlphaFoldDB" id="A0A183III4"/>
<reference evidence="4" key="1">
    <citation type="submission" date="2016-06" db="UniProtKB">
        <authorList>
            <consortium name="WormBaseParasite"/>
        </authorList>
    </citation>
    <scope>IDENTIFICATION</scope>
</reference>